<dbReference type="Gene3D" id="1.10.630.10">
    <property type="entry name" value="Cytochrome P450"/>
    <property type="match status" value="1"/>
</dbReference>
<protein>
    <submittedName>
        <fullName evidence="12">Cytochrome P</fullName>
    </submittedName>
</protein>
<dbReference type="PANTHER" id="PTHR24282:SF20">
    <property type="entry name" value="CYTOCHROME P450 CYP749A22-LIKE"/>
    <property type="match status" value="1"/>
</dbReference>
<name>A0A2P5FHK5_TREOI</name>
<keyword evidence="13" id="KW-1185">Reference proteome</keyword>
<evidence type="ECO:0000313" key="13">
    <source>
        <dbReference type="Proteomes" id="UP000237000"/>
    </source>
</evidence>
<dbReference type="InterPro" id="IPR001128">
    <property type="entry name" value="Cyt_P450"/>
</dbReference>
<evidence type="ECO:0000256" key="6">
    <source>
        <dbReference type="ARBA" id="ARBA00022989"/>
    </source>
</evidence>
<dbReference type="GO" id="GO:0020037">
    <property type="term" value="F:heme binding"/>
    <property type="evidence" value="ECO:0007669"/>
    <property type="project" value="InterPro"/>
</dbReference>
<reference evidence="13" key="1">
    <citation type="submission" date="2016-06" db="EMBL/GenBank/DDBJ databases">
        <title>Parallel loss of symbiosis genes in relatives of nitrogen-fixing non-legume Parasponia.</title>
        <authorList>
            <person name="Van Velzen R."/>
            <person name="Holmer R."/>
            <person name="Bu F."/>
            <person name="Rutten L."/>
            <person name="Van Zeijl A."/>
            <person name="Liu W."/>
            <person name="Santuari L."/>
            <person name="Cao Q."/>
            <person name="Sharma T."/>
            <person name="Shen D."/>
            <person name="Roswanjaya Y."/>
            <person name="Wardhani T."/>
            <person name="Kalhor M.S."/>
            <person name="Jansen J."/>
            <person name="Van den Hoogen J."/>
            <person name="Gungor B."/>
            <person name="Hartog M."/>
            <person name="Hontelez J."/>
            <person name="Verver J."/>
            <person name="Yang W.-C."/>
            <person name="Schijlen E."/>
            <person name="Repin R."/>
            <person name="Schilthuizen M."/>
            <person name="Schranz E."/>
            <person name="Heidstra R."/>
            <person name="Miyata K."/>
            <person name="Fedorova E."/>
            <person name="Kohlen W."/>
            <person name="Bisseling T."/>
            <person name="Smit S."/>
            <person name="Geurts R."/>
        </authorList>
    </citation>
    <scope>NUCLEOTIDE SEQUENCE [LARGE SCALE GENOMIC DNA]</scope>
    <source>
        <strain evidence="13">cv. RG33-2</strain>
    </source>
</reference>
<evidence type="ECO:0000256" key="5">
    <source>
        <dbReference type="ARBA" id="ARBA00022723"/>
    </source>
</evidence>
<dbReference type="STRING" id="63057.A0A2P5FHK5"/>
<organism evidence="12 13">
    <name type="scientific">Trema orientale</name>
    <name type="common">Charcoal tree</name>
    <name type="synonym">Celtis orientalis</name>
    <dbReference type="NCBI Taxonomy" id="63057"/>
    <lineage>
        <taxon>Eukaryota</taxon>
        <taxon>Viridiplantae</taxon>
        <taxon>Streptophyta</taxon>
        <taxon>Embryophyta</taxon>
        <taxon>Tracheophyta</taxon>
        <taxon>Spermatophyta</taxon>
        <taxon>Magnoliopsida</taxon>
        <taxon>eudicotyledons</taxon>
        <taxon>Gunneridae</taxon>
        <taxon>Pentapetalae</taxon>
        <taxon>rosids</taxon>
        <taxon>fabids</taxon>
        <taxon>Rosales</taxon>
        <taxon>Cannabaceae</taxon>
        <taxon>Trema</taxon>
    </lineage>
</organism>
<dbReference type="GO" id="GO:0016705">
    <property type="term" value="F:oxidoreductase activity, acting on paired donors, with incorporation or reduction of molecular oxygen"/>
    <property type="evidence" value="ECO:0007669"/>
    <property type="project" value="InterPro"/>
</dbReference>
<keyword evidence="10 11" id="KW-0472">Membrane</keyword>
<evidence type="ECO:0000256" key="9">
    <source>
        <dbReference type="ARBA" id="ARBA00023033"/>
    </source>
</evidence>
<sequence>MSLQGVKGPSYRFFHGNSKEVMSMQKEAMARPLGLSNNIFPTLLPHVHCWTNLYGKNYLQWYGPQPQMVITDPELIKEILSDREKLYPKTKVPEYVQKVLGDGVATSEGEKWAKMRKIANHAFQTGSLKVCFYELLFSIFFFFFS</sequence>
<keyword evidence="6 11" id="KW-1133">Transmembrane helix</keyword>
<evidence type="ECO:0000256" key="1">
    <source>
        <dbReference type="ARBA" id="ARBA00004167"/>
    </source>
</evidence>
<evidence type="ECO:0000256" key="11">
    <source>
        <dbReference type="SAM" id="Phobius"/>
    </source>
</evidence>
<dbReference type="SUPFAM" id="SSF48264">
    <property type="entry name" value="Cytochrome P450"/>
    <property type="match status" value="1"/>
</dbReference>
<dbReference type="GO" id="GO:0016020">
    <property type="term" value="C:membrane"/>
    <property type="evidence" value="ECO:0007669"/>
    <property type="project" value="UniProtKB-SubCell"/>
</dbReference>
<dbReference type="InterPro" id="IPR036396">
    <property type="entry name" value="Cyt_P450_sf"/>
</dbReference>
<evidence type="ECO:0000256" key="10">
    <source>
        <dbReference type="ARBA" id="ARBA00023136"/>
    </source>
</evidence>
<dbReference type="GO" id="GO:0004497">
    <property type="term" value="F:monooxygenase activity"/>
    <property type="evidence" value="ECO:0007669"/>
    <property type="project" value="UniProtKB-KW"/>
</dbReference>
<keyword evidence="4 11" id="KW-0812">Transmembrane</keyword>
<evidence type="ECO:0000313" key="12">
    <source>
        <dbReference type="EMBL" id="PON97248.1"/>
    </source>
</evidence>
<evidence type="ECO:0000256" key="7">
    <source>
        <dbReference type="ARBA" id="ARBA00023002"/>
    </source>
</evidence>
<keyword evidence="9" id="KW-0503">Monooxygenase</keyword>
<gene>
    <name evidence="12" type="ORF">TorRG33x02_070040</name>
</gene>
<dbReference type="InParanoid" id="A0A2P5FHK5"/>
<keyword evidence="8" id="KW-0408">Iron</keyword>
<dbReference type="EMBL" id="JXTC01000033">
    <property type="protein sequence ID" value="PON97248.1"/>
    <property type="molecule type" value="Genomic_DNA"/>
</dbReference>
<feature type="transmembrane region" description="Helical" evidence="11">
    <location>
        <begin position="126"/>
        <end position="144"/>
    </location>
</feature>
<dbReference type="GO" id="GO:0005506">
    <property type="term" value="F:iron ion binding"/>
    <property type="evidence" value="ECO:0007669"/>
    <property type="project" value="InterPro"/>
</dbReference>
<keyword evidence="5" id="KW-0479">Metal-binding</keyword>
<comment type="similarity">
    <text evidence="2">Belongs to the cytochrome P450 family.</text>
</comment>
<keyword evidence="3" id="KW-0349">Heme</keyword>
<dbReference type="Pfam" id="PF00067">
    <property type="entry name" value="p450"/>
    <property type="match status" value="1"/>
</dbReference>
<keyword evidence="7" id="KW-0560">Oxidoreductase</keyword>
<dbReference type="Proteomes" id="UP000237000">
    <property type="component" value="Unassembled WGS sequence"/>
</dbReference>
<evidence type="ECO:0000256" key="4">
    <source>
        <dbReference type="ARBA" id="ARBA00022692"/>
    </source>
</evidence>
<dbReference type="PANTHER" id="PTHR24282">
    <property type="entry name" value="CYTOCHROME P450 FAMILY MEMBER"/>
    <property type="match status" value="1"/>
</dbReference>
<evidence type="ECO:0000256" key="8">
    <source>
        <dbReference type="ARBA" id="ARBA00023004"/>
    </source>
</evidence>
<comment type="caution">
    <text evidence="12">The sequence shown here is derived from an EMBL/GenBank/DDBJ whole genome shotgun (WGS) entry which is preliminary data.</text>
</comment>
<dbReference type="AlphaFoldDB" id="A0A2P5FHK5"/>
<dbReference type="OrthoDB" id="1182442at2759"/>
<evidence type="ECO:0000256" key="3">
    <source>
        <dbReference type="ARBA" id="ARBA00022617"/>
    </source>
</evidence>
<accession>A0A2P5FHK5</accession>
<evidence type="ECO:0000256" key="2">
    <source>
        <dbReference type="ARBA" id="ARBA00010617"/>
    </source>
</evidence>
<dbReference type="InterPro" id="IPR050665">
    <property type="entry name" value="Cytochrome_P450_Monooxygen"/>
</dbReference>
<comment type="subcellular location">
    <subcellularLocation>
        <location evidence="1">Membrane</location>
        <topology evidence="1">Single-pass membrane protein</topology>
    </subcellularLocation>
</comment>
<proteinExistence type="inferred from homology"/>